<proteinExistence type="predicted"/>
<name>A0A1F4UUZ3_UNCKA</name>
<protein>
    <recommendedName>
        <fullName evidence="2">Methylated-DNA-[protein]-cysteine S-methyltransferase DNA binding domain-containing protein</fullName>
    </recommendedName>
</protein>
<evidence type="ECO:0000313" key="3">
    <source>
        <dbReference type="EMBL" id="OGC48784.1"/>
    </source>
</evidence>
<dbReference type="Pfam" id="PF01035">
    <property type="entry name" value="DNA_binding_1"/>
    <property type="match status" value="1"/>
</dbReference>
<accession>A0A1F4UUZ3</accession>
<comment type="caution">
    <text evidence="3">The sequence shown here is derived from an EMBL/GenBank/DDBJ whole genome shotgun (WGS) entry which is preliminary data.</text>
</comment>
<dbReference type="EMBL" id="MEUT01000061">
    <property type="protein sequence ID" value="OGC48784.1"/>
    <property type="molecule type" value="Genomic_DNA"/>
</dbReference>
<dbReference type="InterPro" id="IPR036217">
    <property type="entry name" value="MethylDNA_cys_MeTrfase_DNAb"/>
</dbReference>
<dbReference type="GO" id="GO:0003824">
    <property type="term" value="F:catalytic activity"/>
    <property type="evidence" value="ECO:0007669"/>
    <property type="project" value="InterPro"/>
</dbReference>
<dbReference type="PANTHER" id="PTHR42942:SF1">
    <property type="entry name" value="ALKYLTRANSFERASE-LIKE PROTEIN 1"/>
    <property type="match status" value="1"/>
</dbReference>
<organism evidence="3 4">
    <name type="scientific">candidate division WWE3 bacterium RBG_16_37_10</name>
    <dbReference type="NCBI Taxonomy" id="1802610"/>
    <lineage>
        <taxon>Bacteria</taxon>
        <taxon>Katanobacteria</taxon>
    </lineage>
</organism>
<dbReference type="STRING" id="1802610.A2W32_02895"/>
<dbReference type="InterPro" id="IPR014048">
    <property type="entry name" value="MethylDNA_cys_MeTrfase_DNA-bd"/>
</dbReference>
<reference evidence="3 4" key="1">
    <citation type="journal article" date="2016" name="Nat. Commun.">
        <title>Thousands of microbial genomes shed light on interconnected biogeochemical processes in an aquifer system.</title>
        <authorList>
            <person name="Anantharaman K."/>
            <person name="Brown C.T."/>
            <person name="Hug L.A."/>
            <person name="Sharon I."/>
            <person name="Castelle C.J."/>
            <person name="Probst A.J."/>
            <person name="Thomas B.C."/>
            <person name="Singh A."/>
            <person name="Wilkins M.J."/>
            <person name="Karaoz U."/>
            <person name="Brodie E.L."/>
            <person name="Williams K.H."/>
            <person name="Hubbard S.S."/>
            <person name="Banfield J.F."/>
        </authorList>
    </citation>
    <scope>NUCLEOTIDE SEQUENCE [LARGE SCALE GENOMIC DNA]</scope>
</reference>
<sequence length="125" mass="14651">MSKFKDKIVRIVKLIPSGYVVSYGQVALMAGVPRAARQVGWVLHDYSDKYNLPWWRVINNAGRISTNCLDHTALMQKEFLEKENIIVNKDLTLDIEKYRYRPSKKTLSVLELDPEYIYIINQKYL</sequence>
<dbReference type="InterPro" id="IPR052520">
    <property type="entry name" value="ATL_DNA_repair"/>
</dbReference>
<dbReference type="GO" id="GO:0006281">
    <property type="term" value="P:DNA repair"/>
    <property type="evidence" value="ECO:0007669"/>
    <property type="project" value="InterPro"/>
</dbReference>
<dbReference type="InterPro" id="IPR036388">
    <property type="entry name" value="WH-like_DNA-bd_sf"/>
</dbReference>
<feature type="domain" description="Methylated-DNA-[protein]-cysteine S-methyltransferase DNA binding" evidence="2">
    <location>
        <begin position="4"/>
        <end position="84"/>
    </location>
</feature>
<evidence type="ECO:0000313" key="4">
    <source>
        <dbReference type="Proteomes" id="UP000177371"/>
    </source>
</evidence>
<dbReference type="Proteomes" id="UP000177371">
    <property type="component" value="Unassembled WGS sequence"/>
</dbReference>
<dbReference type="SUPFAM" id="SSF46767">
    <property type="entry name" value="Methylated DNA-protein cysteine methyltransferase, C-terminal domain"/>
    <property type="match status" value="1"/>
</dbReference>
<keyword evidence="1" id="KW-0227">DNA damage</keyword>
<evidence type="ECO:0000256" key="1">
    <source>
        <dbReference type="ARBA" id="ARBA00022763"/>
    </source>
</evidence>
<evidence type="ECO:0000259" key="2">
    <source>
        <dbReference type="Pfam" id="PF01035"/>
    </source>
</evidence>
<dbReference type="CDD" id="cd06445">
    <property type="entry name" value="ATase"/>
    <property type="match status" value="1"/>
</dbReference>
<gene>
    <name evidence="3" type="ORF">A2W32_02895</name>
</gene>
<dbReference type="Gene3D" id="1.10.10.10">
    <property type="entry name" value="Winged helix-like DNA-binding domain superfamily/Winged helix DNA-binding domain"/>
    <property type="match status" value="1"/>
</dbReference>
<dbReference type="AlphaFoldDB" id="A0A1F4UUZ3"/>
<dbReference type="PANTHER" id="PTHR42942">
    <property type="entry name" value="6-O-METHYLGUANINE DNA METHYLTRANSFERASE"/>
    <property type="match status" value="1"/>
</dbReference>